<dbReference type="InterPro" id="IPR036162">
    <property type="entry name" value="Resolvase-like_N_sf"/>
</dbReference>
<accession>A0ABY1R7Z1</accession>
<keyword evidence="7" id="KW-1185">Reference proteome</keyword>
<dbReference type="InterPro" id="IPR036388">
    <property type="entry name" value="WH-like_DNA-bd_sf"/>
</dbReference>
<proteinExistence type="predicted"/>
<dbReference type="PANTHER" id="PTHR30461">
    <property type="entry name" value="DNA-INVERTASE FROM LAMBDOID PROPHAGE"/>
    <property type="match status" value="1"/>
</dbReference>
<dbReference type="EMBL" id="FXUO01000006">
    <property type="protein sequence ID" value="SMP94662.1"/>
    <property type="molecule type" value="Genomic_DNA"/>
</dbReference>
<dbReference type="Proteomes" id="UP001158050">
    <property type="component" value="Unassembled WGS sequence"/>
</dbReference>
<dbReference type="Gene3D" id="3.40.50.1390">
    <property type="entry name" value="Resolvase, N-terminal catalytic domain"/>
    <property type="match status" value="1"/>
</dbReference>
<keyword evidence="2" id="KW-0238">DNA-binding</keyword>
<dbReference type="PANTHER" id="PTHR30461:SF19">
    <property type="entry name" value="SITE-SPECIFIC RECOMBINASE RESOLVASE FAMILY"/>
    <property type="match status" value="1"/>
</dbReference>
<reference evidence="6 7" key="1">
    <citation type="submission" date="2017-05" db="EMBL/GenBank/DDBJ databases">
        <authorList>
            <person name="Varghese N."/>
            <person name="Submissions S."/>
        </authorList>
    </citation>
    <scope>NUCLEOTIDE SEQUENCE [LARGE SCALE GENOMIC DNA]</scope>
    <source>
        <strain evidence="6 7">DSM 18015</strain>
    </source>
</reference>
<dbReference type="Pfam" id="PF00239">
    <property type="entry name" value="Resolvase"/>
    <property type="match status" value="1"/>
</dbReference>
<keyword evidence="1" id="KW-0229">DNA integration</keyword>
<organism evidence="6 7">
    <name type="scientific">Epilithonimonas pallida</name>
    <dbReference type="NCBI Taxonomy" id="373671"/>
    <lineage>
        <taxon>Bacteria</taxon>
        <taxon>Pseudomonadati</taxon>
        <taxon>Bacteroidota</taxon>
        <taxon>Flavobacteriia</taxon>
        <taxon>Flavobacteriales</taxon>
        <taxon>Weeksellaceae</taxon>
        <taxon>Chryseobacterium group</taxon>
        <taxon>Epilithonimonas</taxon>
    </lineage>
</organism>
<evidence type="ECO:0000256" key="4">
    <source>
        <dbReference type="PROSITE-ProRule" id="PRU10137"/>
    </source>
</evidence>
<evidence type="ECO:0000313" key="6">
    <source>
        <dbReference type="EMBL" id="SMP94662.1"/>
    </source>
</evidence>
<dbReference type="InterPro" id="IPR006119">
    <property type="entry name" value="Resolv_N"/>
</dbReference>
<feature type="active site" description="O-(5'-phospho-DNA)-serine intermediate" evidence="4">
    <location>
        <position position="9"/>
    </location>
</feature>
<dbReference type="Gene3D" id="1.10.10.10">
    <property type="entry name" value="Winged helix-like DNA-binding domain superfamily/Winged helix DNA-binding domain"/>
    <property type="match status" value="1"/>
</dbReference>
<dbReference type="PROSITE" id="PS00397">
    <property type="entry name" value="RECOMBINASES_1"/>
    <property type="match status" value="1"/>
</dbReference>
<gene>
    <name evidence="6" type="ORF">SAMN05421679_10666</name>
</gene>
<dbReference type="InterPro" id="IPR006118">
    <property type="entry name" value="Recombinase_CS"/>
</dbReference>
<name>A0ABY1R7Z1_9FLAO</name>
<dbReference type="InterPro" id="IPR050639">
    <property type="entry name" value="SSR_resolvase"/>
</dbReference>
<keyword evidence="3" id="KW-0233">DNA recombination</keyword>
<evidence type="ECO:0000313" key="7">
    <source>
        <dbReference type="Proteomes" id="UP001158050"/>
    </source>
</evidence>
<evidence type="ECO:0000256" key="2">
    <source>
        <dbReference type="ARBA" id="ARBA00023125"/>
    </source>
</evidence>
<evidence type="ECO:0000259" key="5">
    <source>
        <dbReference type="PROSITE" id="PS51736"/>
    </source>
</evidence>
<dbReference type="CDD" id="cd03768">
    <property type="entry name" value="SR_ResInv"/>
    <property type="match status" value="1"/>
</dbReference>
<protein>
    <submittedName>
        <fullName evidence="6">Site-specific DNA recombinase</fullName>
    </submittedName>
</protein>
<dbReference type="RefSeq" id="WP_283417252.1">
    <property type="nucleotide sequence ID" value="NZ_FXUO01000006.1"/>
</dbReference>
<dbReference type="SMART" id="SM00857">
    <property type="entry name" value="Resolvase"/>
    <property type="match status" value="1"/>
</dbReference>
<evidence type="ECO:0000256" key="1">
    <source>
        <dbReference type="ARBA" id="ARBA00022908"/>
    </source>
</evidence>
<dbReference type="SUPFAM" id="SSF53041">
    <property type="entry name" value="Resolvase-like"/>
    <property type="match status" value="1"/>
</dbReference>
<dbReference type="PROSITE" id="PS51736">
    <property type="entry name" value="RECOMBINASES_3"/>
    <property type="match status" value="1"/>
</dbReference>
<comment type="caution">
    <text evidence="6">The sequence shown here is derived from an EMBL/GenBank/DDBJ whole genome shotgun (WGS) entry which is preliminary data.</text>
</comment>
<sequence length="336" mass="38768">MIYGYLRVSSDEQDVNNQKSGVLDFAKSKEWEIEDWISDDGVSGTKDPEKRQLGVLMKKCQKGDIIVCSELSRLGRKMLMVMSILEYCMKNEIMIYTVKDNYVLGDNIQSTVLAFAFSLAAQIERDMIAMRTKEALAVRKREGVLLGAPRNVQKISRVSDDLMAEMVKLAENGMSISSIARKMNFHRITVGYYLAKSKTFKGVLDGYNIEYFNGTKINLTKRNATDYGLYYKHISDAYQEGKDMSFIGIKHIEPNYRATSKEYERDNFTKSEHPKIDRDKMESFILNDMTIPEIHNRMVESVSYDEVYDYISGDTYLSNEYRLRGQLRCKSKRVRG</sequence>
<feature type="domain" description="Resolvase/invertase-type recombinase catalytic" evidence="5">
    <location>
        <begin position="1"/>
        <end position="143"/>
    </location>
</feature>
<evidence type="ECO:0000256" key="3">
    <source>
        <dbReference type="ARBA" id="ARBA00023172"/>
    </source>
</evidence>